<dbReference type="PROSITE" id="PS50071">
    <property type="entry name" value="HOMEOBOX_2"/>
    <property type="match status" value="1"/>
</dbReference>
<keyword evidence="4 6" id="KW-0371">Homeobox</keyword>
<reference evidence="10" key="1">
    <citation type="journal article" date="2023" name="G3 (Bethesda)">
        <title>A reference genome for the long-term kleptoplast-retaining sea slug Elysia crispata morphotype clarki.</title>
        <authorList>
            <person name="Eastman K.E."/>
            <person name="Pendleton A.L."/>
            <person name="Shaikh M.A."/>
            <person name="Suttiyut T."/>
            <person name="Ogas R."/>
            <person name="Tomko P."/>
            <person name="Gavelis G."/>
            <person name="Widhalm J.R."/>
            <person name="Wisecaver J.H."/>
        </authorList>
    </citation>
    <scope>NUCLEOTIDE SEQUENCE</scope>
    <source>
        <strain evidence="10">ECLA1</strain>
    </source>
</reference>
<dbReference type="PANTHER" id="PTHR24340">
    <property type="entry name" value="HOMEOBOX PROTEIN NKX"/>
    <property type="match status" value="1"/>
</dbReference>
<evidence type="ECO:0000256" key="3">
    <source>
        <dbReference type="ARBA" id="ARBA00023125"/>
    </source>
</evidence>
<dbReference type="FunFam" id="1.10.10.60:FF:000078">
    <property type="entry name" value="NK2 homeobox 3"/>
    <property type="match status" value="1"/>
</dbReference>
<dbReference type="GO" id="GO:0000981">
    <property type="term" value="F:DNA-binding transcription factor activity, RNA polymerase II-specific"/>
    <property type="evidence" value="ECO:0007669"/>
    <property type="project" value="InterPro"/>
</dbReference>
<protein>
    <recommendedName>
        <fullName evidence="9">Homeobox domain-containing protein</fullName>
    </recommendedName>
</protein>
<dbReference type="PROSITE" id="PS00027">
    <property type="entry name" value="HOMEOBOX_1"/>
    <property type="match status" value="1"/>
</dbReference>
<dbReference type="GO" id="GO:0005634">
    <property type="term" value="C:nucleus"/>
    <property type="evidence" value="ECO:0007669"/>
    <property type="project" value="UniProtKB-SubCell"/>
</dbReference>
<evidence type="ECO:0000256" key="5">
    <source>
        <dbReference type="ARBA" id="ARBA00023242"/>
    </source>
</evidence>
<dbReference type="InterPro" id="IPR020479">
    <property type="entry name" value="HD_metazoa"/>
</dbReference>
<dbReference type="GO" id="GO:0000978">
    <property type="term" value="F:RNA polymerase II cis-regulatory region sequence-specific DNA binding"/>
    <property type="evidence" value="ECO:0007669"/>
    <property type="project" value="TreeGrafter"/>
</dbReference>
<comment type="subcellular location">
    <subcellularLocation>
        <location evidence="1 6 7">Nucleus</location>
    </subcellularLocation>
</comment>
<comment type="caution">
    <text evidence="10">The sequence shown here is derived from an EMBL/GenBank/DDBJ whole genome shotgun (WGS) entry which is preliminary data.</text>
</comment>
<evidence type="ECO:0000256" key="7">
    <source>
        <dbReference type="RuleBase" id="RU000682"/>
    </source>
</evidence>
<gene>
    <name evidence="10" type="ORF">RRG08_000202</name>
</gene>
<dbReference type="InterPro" id="IPR017970">
    <property type="entry name" value="Homeobox_CS"/>
</dbReference>
<dbReference type="EMBL" id="JAWDGP010005352">
    <property type="protein sequence ID" value="KAK3757694.1"/>
    <property type="molecule type" value="Genomic_DNA"/>
</dbReference>
<dbReference type="GO" id="GO:0030154">
    <property type="term" value="P:cell differentiation"/>
    <property type="evidence" value="ECO:0007669"/>
    <property type="project" value="TreeGrafter"/>
</dbReference>
<name>A0AAE1D537_9GAST</name>
<evidence type="ECO:0000256" key="4">
    <source>
        <dbReference type="ARBA" id="ARBA00023155"/>
    </source>
</evidence>
<keyword evidence="3 6" id="KW-0238">DNA-binding</keyword>
<comment type="similarity">
    <text evidence="2">Belongs to the NK-2 homeobox family.</text>
</comment>
<dbReference type="Pfam" id="PF00046">
    <property type="entry name" value="Homeodomain"/>
    <property type="match status" value="1"/>
</dbReference>
<feature type="region of interest" description="Disordered" evidence="8">
    <location>
        <begin position="186"/>
        <end position="331"/>
    </location>
</feature>
<accession>A0AAE1D537</accession>
<dbReference type="InterPro" id="IPR001356">
    <property type="entry name" value="HD"/>
</dbReference>
<dbReference type="AlphaFoldDB" id="A0AAE1D537"/>
<evidence type="ECO:0000256" key="1">
    <source>
        <dbReference type="ARBA" id="ARBA00004123"/>
    </source>
</evidence>
<evidence type="ECO:0000259" key="9">
    <source>
        <dbReference type="PROSITE" id="PS50071"/>
    </source>
</evidence>
<organism evidence="10 11">
    <name type="scientific">Elysia crispata</name>
    <name type="common">lettuce slug</name>
    <dbReference type="NCBI Taxonomy" id="231223"/>
    <lineage>
        <taxon>Eukaryota</taxon>
        <taxon>Metazoa</taxon>
        <taxon>Spiralia</taxon>
        <taxon>Lophotrochozoa</taxon>
        <taxon>Mollusca</taxon>
        <taxon>Gastropoda</taxon>
        <taxon>Heterobranchia</taxon>
        <taxon>Euthyneura</taxon>
        <taxon>Panpulmonata</taxon>
        <taxon>Sacoglossa</taxon>
        <taxon>Placobranchoidea</taxon>
        <taxon>Plakobranchidae</taxon>
        <taxon>Elysia</taxon>
    </lineage>
</organism>
<dbReference type="Proteomes" id="UP001283361">
    <property type="component" value="Unassembled WGS sequence"/>
</dbReference>
<feature type="compositionally biased region" description="Polar residues" evidence="8">
    <location>
        <begin position="229"/>
        <end position="244"/>
    </location>
</feature>
<evidence type="ECO:0000313" key="10">
    <source>
        <dbReference type="EMBL" id="KAK3757694.1"/>
    </source>
</evidence>
<feature type="DNA-binding region" description="Homeobox" evidence="6">
    <location>
        <begin position="328"/>
        <end position="387"/>
    </location>
</feature>
<sequence>MYPNHPFTTPFSVKDILSWSEQQGALDYPGGALGYMQAQNYYDMSPTHQHRGGAPTPGYDQLSALPSNPACLYGSATPTYTNLSYPTHHAHPHSSAASMVGGGGAMIKPSDYDVGVMSGLGGMKPDYETQVTTDSMSLPVKQEYESHVTEMGGHVGHMGDHVCMEDECEDKDKQTCPELSPLISTGQRHLQQQQHHLHNQQHHLHQQHHDHHHPSRCPSGSPQLVHRQASLQQQQQPHYSNTPSFLEEQPSPPMSNQKDKSKSSPSSTPSSTSSSSSTTTSTTSVGSATHNSSTATISSSSSNGTSNSSNSSNSSNENCPGLLKQRQKRKPRVLFSQAQVYELEHRFKQQRYLSAPERDQMAAHLKLTSTQIKIWFQNRRYKCKRQRQDKTLELQAMSQAAAAAGGAGGPARRVHVPVLVRDGKPCLGGSAQPAPPGPPHSAPYSAPYNVNPFAYTAGMGAGYCGGSAGGGTQMVGGPHHHPHHVMAQPSQLQPGGQGYVTQQLHQGIRTW</sequence>
<dbReference type="PRINTS" id="PR00024">
    <property type="entry name" value="HOMEOBOX"/>
</dbReference>
<dbReference type="InterPro" id="IPR009057">
    <property type="entry name" value="Homeodomain-like_sf"/>
</dbReference>
<evidence type="ECO:0000256" key="2">
    <source>
        <dbReference type="ARBA" id="ARBA00005661"/>
    </source>
</evidence>
<feature type="compositionally biased region" description="Basic residues" evidence="8">
    <location>
        <begin position="195"/>
        <end position="215"/>
    </location>
</feature>
<feature type="domain" description="Homeobox" evidence="9">
    <location>
        <begin position="326"/>
        <end position="386"/>
    </location>
</feature>
<dbReference type="CDD" id="cd00086">
    <property type="entry name" value="homeodomain"/>
    <property type="match status" value="1"/>
</dbReference>
<dbReference type="SMART" id="SM00389">
    <property type="entry name" value="HOX"/>
    <property type="match status" value="1"/>
</dbReference>
<dbReference type="InterPro" id="IPR050394">
    <property type="entry name" value="Homeobox_NK-like"/>
</dbReference>
<evidence type="ECO:0000313" key="11">
    <source>
        <dbReference type="Proteomes" id="UP001283361"/>
    </source>
</evidence>
<feature type="compositionally biased region" description="Low complexity" evidence="8">
    <location>
        <begin position="263"/>
        <end position="316"/>
    </location>
</feature>
<evidence type="ECO:0000256" key="8">
    <source>
        <dbReference type="SAM" id="MobiDB-lite"/>
    </source>
</evidence>
<keyword evidence="11" id="KW-1185">Reference proteome</keyword>
<dbReference type="SUPFAM" id="SSF46689">
    <property type="entry name" value="Homeodomain-like"/>
    <property type="match status" value="1"/>
</dbReference>
<evidence type="ECO:0000256" key="6">
    <source>
        <dbReference type="PROSITE-ProRule" id="PRU00108"/>
    </source>
</evidence>
<proteinExistence type="inferred from homology"/>
<dbReference type="Gene3D" id="1.10.10.60">
    <property type="entry name" value="Homeodomain-like"/>
    <property type="match status" value="1"/>
</dbReference>
<keyword evidence="5 6" id="KW-0539">Nucleus</keyword>